<dbReference type="PIRSF" id="PIRSF003947">
    <property type="entry name" value="N_OrthobunV"/>
    <property type="match status" value="1"/>
</dbReference>
<evidence type="ECO:0000313" key="9">
    <source>
        <dbReference type="EMBL" id="AMR73393.1"/>
    </source>
</evidence>
<reference evidence="9 10" key="1">
    <citation type="journal article" date="2016" name="Virol Rep">
        <title>Newly characterized arboviruses of northern Australia.</title>
        <authorList>
            <person name="Huang B."/>
            <person name="Allcock R."/>
            <person name="Warrilow D."/>
        </authorList>
    </citation>
    <scope>NUCLEOTIDE SEQUENCE [LARGE SCALE GENOMIC DNA]</scope>
    <source>
        <strain evidence="9">MRM1243</strain>
    </source>
</reference>
<keyword evidence="3 8" id="KW-0946">Virion</keyword>
<keyword evidence="6 8" id="KW-0687">Ribonucleoprotein</keyword>
<dbReference type="KEGG" id="vg:80554445"/>
<evidence type="ECO:0000256" key="3">
    <source>
        <dbReference type="ARBA" id="ARBA00022844"/>
    </source>
</evidence>
<dbReference type="GO" id="GO:0019013">
    <property type="term" value="C:viral nucleocapsid"/>
    <property type="evidence" value="ECO:0007669"/>
    <property type="project" value="UniProtKB-UniRule"/>
</dbReference>
<evidence type="ECO:0000256" key="7">
    <source>
        <dbReference type="ARBA" id="ARBA00033344"/>
    </source>
</evidence>
<dbReference type="GO" id="GO:0003723">
    <property type="term" value="F:RNA binding"/>
    <property type="evidence" value="ECO:0007669"/>
    <property type="project" value="UniProtKB-UniRule"/>
</dbReference>
<dbReference type="EMBL" id="KT820204">
    <property type="protein sequence ID" value="AMR73393.1"/>
    <property type="molecule type" value="Viral_cRNA"/>
</dbReference>
<keyword evidence="5 8" id="KW-0543">Viral nucleoprotein</keyword>
<dbReference type="GO" id="GO:1990904">
    <property type="term" value="C:ribonucleoprotein complex"/>
    <property type="evidence" value="ECO:0007669"/>
    <property type="project" value="UniProtKB-KW"/>
</dbReference>
<accession>A0A142J8F4</accession>
<keyword evidence="4 8" id="KW-0694">RNA-binding</keyword>
<evidence type="ECO:0000256" key="8">
    <source>
        <dbReference type="PIRNR" id="PIRNR003947"/>
    </source>
</evidence>
<name>A0A142J8F4_9VIRU</name>
<comment type="subcellular location">
    <subcellularLocation>
        <location evidence="8">Virion</location>
    </subcellularLocation>
    <text evidence="8">Located inside the virion, complexed with the viral RNA.</text>
</comment>
<evidence type="ECO:0000256" key="5">
    <source>
        <dbReference type="ARBA" id="ARBA00023086"/>
    </source>
</evidence>
<organism evidence="9 10">
    <name type="scientific">Kowanyama virus</name>
    <dbReference type="NCBI Taxonomy" id="1819306"/>
    <lineage>
        <taxon>Viruses</taxon>
        <taxon>Riboviria</taxon>
        <taxon>Orthornavirae</taxon>
        <taxon>Negarnaviricota</taxon>
        <taxon>Polyploviricotina</taxon>
        <taxon>Bunyaviricetes</taxon>
        <taxon>Elliovirales</taxon>
        <taxon>Peribunyaviridae</taxon>
        <taxon>Orthobunyavirus</taxon>
        <taxon>Orthobunyavirus kowanyamaense</taxon>
    </lineage>
</organism>
<dbReference type="Pfam" id="PF00952">
    <property type="entry name" value="Bunya_nucleocap"/>
    <property type="match status" value="1"/>
</dbReference>
<evidence type="ECO:0000256" key="1">
    <source>
        <dbReference type="ARBA" id="ARBA00006516"/>
    </source>
</evidence>
<sequence>MADDLIFEDVNPGSTSGFDPNQGYIDFLSQHGDNINLNTIRTFFLNAPKAKASLKNRPERQMRIRFGDWSVIIQNNHFPANRNNILSDNDLTLYRISGYFARHVIGEYKGSNRDSRELIEQTIINPIAESNGIAWSCGAEIYLSFYPGSEMFLKDFKFYPLAIGLYRAKNKDMPAQFLKKTLRQRYGEKTSDVWMVQNKKEIHDAVKRVSQLPWGKSGLSKVAKEFLAEFGIKE</sequence>
<protein>
    <recommendedName>
        <fullName evidence="2 8">Nucleoprotein</fullName>
    </recommendedName>
    <alternativeName>
        <fullName evidence="7 8">Nucleocapsid protein</fullName>
    </alternativeName>
</protein>
<dbReference type="InterPro" id="IPR043011">
    <property type="entry name" value="Bunya_nucleocap_C"/>
</dbReference>
<dbReference type="Proteomes" id="UP000134428">
    <property type="component" value="Genome"/>
</dbReference>
<comment type="similarity">
    <text evidence="1 8">Belongs to the orthobunyavirus nucleocapsid protein family.</text>
</comment>
<evidence type="ECO:0000256" key="6">
    <source>
        <dbReference type="ARBA" id="ARBA00023274"/>
    </source>
</evidence>
<dbReference type="InterPro" id="IPR043012">
    <property type="entry name" value="Bunya_nucleocap_N"/>
</dbReference>
<evidence type="ECO:0000256" key="4">
    <source>
        <dbReference type="ARBA" id="ARBA00022884"/>
    </source>
</evidence>
<dbReference type="InterPro" id="IPR001784">
    <property type="entry name" value="Bunya_nucleocap"/>
</dbReference>
<dbReference type="RefSeq" id="YP_010840798.1">
    <property type="nucleotide sequence ID" value="NC_079035.1"/>
</dbReference>
<dbReference type="GeneID" id="80554445"/>
<dbReference type="Gene3D" id="1.20.142.20">
    <property type="match status" value="1"/>
</dbReference>
<dbReference type="Gene3D" id="1.10.472.180">
    <property type="entry name" value="Bunyavirus nucleocapsid (N) protein, C-terminal domain"/>
    <property type="match status" value="1"/>
</dbReference>
<evidence type="ECO:0000256" key="2">
    <source>
        <dbReference type="ARBA" id="ARBA00014389"/>
    </source>
</evidence>
<keyword evidence="10" id="KW-1185">Reference proteome</keyword>
<evidence type="ECO:0000313" key="10">
    <source>
        <dbReference type="Proteomes" id="UP000134428"/>
    </source>
</evidence>
<proteinExistence type="inferred from homology"/>